<dbReference type="OMA" id="MVEIHIS"/>
<dbReference type="GO" id="GO:0042742">
    <property type="term" value="P:defense response to bacterium"/>
    <property type="evidence" value="ECO:0007669"/>
    <property type="project" value="UniProtKB-ARBA"/>
</dbReference>
<comment type="similarity">
    <text evidence="1">Belongs to the disease resistance NB-LRR family.</text>
</comment>
<organism evidence="11 12">
    <name type="scientific">Triticum turgidum subsp. durum</name>
    <name type="common">Durum wheat</name>
    <name type="synonym">Triticum durum</name>
    <dbReference type="NCBI Taxonomy" id="4567"/>
    <lineage>
        <taxon>Eukaryota</taxon>
        <taxon>Viridiplantae</taxon>
        <taxon>Streptophyta</taxon>
        <taxon>Embryophyta</taxon>
        <taxon>Tracheophyta</taxon>
        <taxon>Spermatophyta</taxon>
        <taxon>Magnoliopsida</taxon>
        <taxon>Liliopsida</taxon>
        <taxon>Poales</taxon>
        <taxon>Poaceae</taxon>
        <taxon>BOP clade</taxon>
        <taxon>Pooideae</taxon>
        <taxon>Triticodae</taxon>
        <taxon>Triticeae</taxon>
        <taxon>Triticinae</taxon>
        <taxon>Triticum</taxon>
    </lineage>
</organism>
<accession>A0A9R1QYU2</accession>
<keyword evidence="2" id="KW-0433">Leucine-rich repeat</keyword>
<dbReference type="PRINTS" id="PR00364">
    <property type="entry name" value="DISEASERSIST"/>
</dbReference>
<keyword evidence="6" id="KW-0067">ATP-binding</keyword>
<dbReference type="Gene3D" id="3.40.50.300">
    <property type="entry name" value="P-loop containing nucleotide triphosphate hydrolases"/>
    <property type="match status" value="1"/>
</dbReference>
<evidence type="ECO:0000256" key="1">
    <source>
        <dbReference type="ARBA" id="ARBA00008894"/>
    </source>
</evidence>
<dbReference type="PANTHER" id="PTHR36766:SF55">
    <property type="entry name" value="OS11G0492900 PROTEIN"/>
    <property type="match status" value="1"/>
</dbReference>
<dbReference type="GO" id="GO:0043531">
    <property type="term" value="F:ADP binding"/>
    <property type="evidence" value="ECO:0007669"/>
    <property type="project" value="InterPro"/>
</dbReference>
<feature type="domain" description="Disease resistance protein winged helix" evidence="9">
    <location>
        <begin position="435"/>
        <end position="516"/>
    </location>
</feature>
<feature type="domain" description="NB-ARC" evidence="7">
    <location>
        <begin position="182"/>
        <end position="349"/>
    </location>
</feature>
<dbReference type="FunFam" id="1.10.10.10:FF:000322">
    <property type="entry name" value="Probable disease resistance protein At1g63360"/>
    <property type="match status" value="1"/>
</dbReference>
<dbReference type="InterPro" id="IPR042197">
    <property type="entry name" value="Apaf_helical"/>
</dbReference>
<dbReference type="PANTHER" id="PTHR36766">
    <property type="entry name" value="PLANT BROAD-SPECTRUM MILDEW RESISTANCE PROTEIN RPW8"/>
    <property type="match status" value="1"/>
</dbReference>
<dbReference type="Gene3D" id="1.20.5.4130">
    <property type="match status" value="1"/>
</dbReference>
<protein>
    <submittedName>
        <fullName evidence="11">Uncharacterized protein</fullName>
    </submittedName>
</protein>
<evidence type="ECO:0000259" key="10">
    <source>
        <dbReference type="Pfam" id="PF25019"/>
    </source>
</evidence>
<evidence type="ECO:0000256" key="4">
    <source>
        <dbReference type="ARBA" id="ARBA00022741"/>
    </source>
</evidence>
<dbReference type="Gene3D" id="1.10.8.430">
    <property type="entry name" value="Helical domain of apoptotic protease-activating factors"/>
    <property type="match status" value="1"/>
</dbReference>
<dbReference type="GO" id="GO:0002758">
    <property type="term" value="P:innate immune response-activating signaling pathway"/>
    <property type="evidence" value="ECO:0007669"/>
    <property type="project" value="UniProtKB-ARBA"/>
</dbReference>
<dbReference type="InterPro" id="IPR027417">
    <property type="entry name" value="P-loop_NTPase"/>
</dbReference>
<keyword evidence="3" id="KW-0677">Repeat</keyword>
<evidence type="ECO:0000259" key="9">
    <source>
        <dbReference type="Pfam" id="PF23559"/>
    </source>
</evidence>
<evidence type="ECO:0000259" key="8">
    <source>
        <dbReference type="Pfam" id="PF18052"/>
    </source>
</evidence>
<evidence type="ECO:0000256" key="3">
    <source>
        <dbReference type="ARBA" id="ARBA00022737"/>
    </source>
</evidence>
<dbReference type="Gramene" id="TRITD3Bv1G276460.1">
    <property type="protein sequence ID" value="TRITD3Bv1G276460.1"/>
    <property type="gene ID" value="TRITD3Bv1G276460"/>
</dbReference>
<dbReference type="Proteomes" id="UP000324705">
    <property type="component" value="Chromosome 3B"/>
</dbReference>
<dbReference type="Pfam" id="PF23559">
    <property type="entry name" value="WHD_DRP"/>
    <property type="match status" value="1"/>
</dbReference>
<name>A0A9R1QYU2_TRITD</name>
<dbReference type="InterPro" id="IPR058922">
    <property type="entry name" value="WHD_DRP"/>
</dbReference>
<dbReference type="Gene3D" id="1.10.10.10">
    <property type="entry name" value="Winged helix-like DNA-binding domain superfamily/Winged helix DNA-binding domain"/>
    <property type="match status" value="1"/>
</dbReference>
<reference evidence="11 12" key="1">
    <citation type="submission" date="2017-09" db="EMBL/GenBank/DDBJ databases">
        <authorList>
            <consortium name="International Durum Wheat Genome Sequencing Consortium (IDWGSC)"/>
            <person name="Milanesi L."/>
        </authorList>
    </citation>
    <scope>NUCLEOTIDE SEQUENCE [LARGE SCALE GENOMIC DNA]</scope>
    <source>
        <strain evidence="12">cv. Svevo</strain>
    </source>
</reference>
<gene>
    <name evidence="11" type="ORF">TRITD_3Bv1G276460</name>
</gene>
<evidence type="ECO:0000313" key="12">
    <source>
        <dbReference type="Proteomes" id="UP000324705"/>
    </source>
</evidence>
<dbReference type="SUPFAM" id="SSF52058">
    <property type="entry name" value="L domain-like"/>
    <property type="match status" value="1"/>
</dbReference>
<dbReference type="Pfam" id="PF00931">
    <property type="entry name" value="NB-ARC"/>
    <property type="match status" value="1"/>
</dbReference>
<feature type="domain" description="R13L1/DRL21-like LRR repeat region" evidence="10">
    <location>
        <begin position="701"/>
        <end position="819"/>
    </location>
</feature>
<evidence type="ECO:0000313" key="11">
    <source>
        <dbReference type="EMBL" id="VAH86203.1"/>
    </source>
</evidence>
<dbReference type="InterPro" id="IPR032675">
    <property type="entry name" value="LRR_dom_sf"/>
</dbReference>
<dbReference type="GO" id="GO:0009626">
    <property type="term" value="P:plant-type hypersensitive response"/>
    <property type="evidence" value="ECO:0007669"/>
    <property type="project" value="UniProtKB-ARBA"/>
</dbReference>
<evidence type="ECO:0000256" key="6">
    <source>
        <dbReference type="ARBA" id="ARBA00022840"/>
    </source>
</evidence>
<sequence length="960" mass="109137">MAELVATMVVGPLLSIVKQKASNYLLDKYKVMQGMEEQHRVLKRKLRAILDIIADAEQAASHRDGAMAWLEEVKRVAYEANEVFDEFNYEALRREAKKNGHYNKLGFDAVKLFPTHNRFVFRDKMGKKLCRIVQAIEVLVAEMNAFGFKYQQQAPASMQWRQTDHVIFDPKKIISRSRDQDTKNIVATLLGQGSNENHTVVPIVGVGGLGKTTLAQLIYNDPEVQKHLELLIWVCVSDSFEVESLAKSIVEFVPKKGAVQSDSKKSPVDRLQDELSGRRYLLVLDDVWNRESDKWEKLKARLTHGAKGSVVLTTTRDGGVAEIMGSVKPYDLAELEDDFIKEIIETRAFTLQNEEERPAEIVKMVAEIVKRCCGSPLAATALGSVLRTKTSEEEWSAIANRSNICTEECGILPILKLSYNDLSSQMKQCFSFCAVFPKDYEIDVGNLIQLWIAHGFIQEQKEVSPETIANRIFKELASRSFFVDVKEIRVSFNERSGRENYSKHTCKIHDLMHDVALSTMEKECALAPEKPGQIEWLPDTTRHLLLSCEESASILNDSLAKRSPAIQTLLLCHSYIEDSLQHLSKYSSLKALQLYIWDRPFPLKSKYLHHLRYLDLSSSDIEALPEDISILYNLQTLNISHCEELRRLPRQMKYMTALRHLYTHNCPKMRNMPGDLRKLMSLQTLTCFVVGPVGSECSGVGELQQLNLGGQLELHQLENVTREDAKAANLEKKKELRELTLRWTISSSDDVIVLEGLKPHNGLQAVRIESYGGTTFPAWMAMSRNMVEIHISNCKNLRWLFSCDTSITFPNLKELTLQSLECLEGWWEIKNKERGEEIIFPELEKLSIVGCAKLTVLPGSEKMAALSRKEKICRELTTRAESPKLSVLDIEANMQEMLLWVARHMTSLTTLKLNNREKWTPETEITLAATVDHSLAQVVDAIEIGKKSWFASGKYEISWL</sequence>
<dbReference type="EMBL" id="LT934116">
    <property type="protein sequence ID" value="VAH86203.1"/>
    <property type="molecule type" value="Genomic_DNA"/>
</dbReference>
<evidence type="ECO:0000259" key="7">
    <source>
        <dbReference type="Pfam" id="PF00931"/>
    </source>
</evidence>
<evidence type="ECO:0000256" key="5">
    <source>
        <dbReference type="ARBA" id="ARBA00022821"/>
    </source>
</evidence>
<dbReference type="InterPro" id="IPR041118">
    <property type="entry name" value="Rx_N"/>
</dbReference>
<keyword evidence="12" id="KW-1185">Reference proteome</keyword>
<keyword evidence="5" id="KW-0611">Plant defense</keyword>
<proteinExistence type="inferred from homology"/>
<feature type="domain" description="Disease resistance N-terminal" evidence="8">
    <location>
        <begin position="14"/>
        <end position="98"/>
    </location>
</feature>
<dbReference type="InterPro" id="IPR036388">
    <property type="entry name" value="WH-like_DNA-bd_sf"/>
</dbReference>
<evidence type="ECO:0000256" key="2">
    <source>
        <dbReference type="ARBA" id="ARBA00022614"/>
    </source>
</evidence>
<dbReference type="Pfam" id="PF25019">
    <property type="entry name" value="LRR_R13L1-DRL21"/>
    <property type="match status" value="1"/>
</dbReference>
<dbReference type="FunFam" id="3.40.50.300:FF:001091">
    <property type="entry name" value="Probable disease resistance protein At1g61300"/>
    <property type="match status" value="1"/>
</dbReference>
<dbReference type="InterPro" id="IPR056789">
    <property type="entry name" value="LRR_R13L1-DRL21"/>
</dbReference>
<dbReference type="AlphaFoldDB" id="A0A9R1QYU2"/>
<keyword evidence="4" id="KW-0547">Nucleotide-binding</keyword>
<dbReference type="GO" id="GO:0005524">
    <property type="term" value="F:ATP binding"/>
    <property type="evidence" value="ECO:0007669"/>
    <property type="project" value="UniProtKB-KW"/>
</dbReference>
<dbReference type="Gene3D" id="3.80.10.10">
    <property type="entry name" value="Ribonuclease Inhibitor"/>
    <property type="match status" value="1"/>
</dbReference>
<dbReference type="InterPro" id="IPR002182">
    <property type="entry name" value="NB-ARC"/>
</dbReference>
<dbReference type="Pfam" id="PF18052">
    <property type="entry name" value="Rx_N"/>
    <property type="match status" value="1"/>
</dbReference>
<dbReference type="SUPFAM" id="SSF52540">
    <property type="entry name" value="P-loop containing nucleoside triphosphate hydrolases"/>
    <property type="match status" value="1"/>
</dbReference>